<organism evidence="2 3">
    <name type="scientific">Linum trigynum</name>
    <dbReference type="NCBI Taxonomy" id="586398"/>
    <lineage>
        <taxon>Eukaryota</taxon>
        <taxon>Viridiplantae</taxon>
        <taxon>Streptophyta</taxon>
        <taxon>Embryophyta</taxon>
        <taxon>Tracheophyta</taxon>
        <taxon>Spermatophyta</taxon>
        <taxon>Magnoliopsida</taxon>
        <taxon>eudicotyledons</taxon>
        <taxon>Gunneridae</taxon>
        <taxon>Pentapetalae</taxon>
        <taxon>rosids</taxon>
        <taxon>fabids</taxon>
        <taxon>Malpighiales</taxon>
        <taxon>Linaceae</taxon>
        <taxon>Linum</taxon>
    </lineage>
</organism>
<reference evidence="2 3" key="1">
    <citation type="submission" date="2024-04" db="EMBL/GenBank/DDBJ databases">
        <authorList>
            <person name="Fracassetti M."/>
        </authorList>
    </citation>
    <scope>NUCLEOTIDE SEQUENCE [LARGE SCALE GENOMIC DNA]</scope>
</reference>
<feature type="region of interest" description="Disordered" evidence="1">
    <location>
        <begin position="1"/>
        <end position="42"/>
    </location>
</feature>
<gene>
    <name evidence="2" type="ORF">LTRI10_LOCUS51643</name>
</gene>
<protein>
    <submittedName>
        <fullName evidence="2">Uncharacterized protein</fullName>
    </submittedName>
</protein>
<proteinExistence type="predicted"/>
<dbReference type="AlphaFoldDB" id="A0AAV2GRT5"/>
<dbReference type="Proteomes" id="UP001497516">
    <property type="component" value="Chromosome 9"/>
</dbReference>
<evidence type="ECO:0000313" key="2">
    <source>
        <dbReference type="EMBL" id="CAL1412343.1"/>
    </source>
</evidence>
<evidence type="ECO:0000313" key="3">
    <source>
        <dbReference type="Proteomes" id="UP001497516"/>
    </source>
</evidence>
<name>A0AAV2GRT5_9ROSI</name>
<feature type="compositionally biased region" description="Polar residues" evidence="1">
    <location>
        <begin position="8"/>
        <end position="17"/>
    </location>
</feature>
<accession>A0AAV2GRT5</accession>
<dbReference type="EMBL" id="OZ034822">
    <property type="protein sequence ID" value="CAL1412343.1"/>
    <property type="molecule type" value="Genomic_DNA"/>
</dbReference>
<evidence type="ECO:0000256" key="1">
    <source>
        <dbReference type="SAM" id="MobiDB-lite"/>
    </source>
</evidence>
<sequence>MRVPCDPISQQIESTGNKLDRDPGRNTKNGNHTGKGCPALPRPKARILSQRNRKPLTVRPDTCWDWIPGRQDNCIENCKSFCLNWRGTKESLSPSVDNLTVGVSNSNPISRHLCIRNKGTIAMHNLTERTRR</sequence>
<keyword evidence="3" id="KW-1185">Reference proteome</keyword>